<evidence type="ECO:0000313" key="3">
    <source>
        <dbReference type="Proteomes" id="UP000586976"/>
    </source>
</evidence>
<reference evidence="2 3" key="1">
    <citation type="submission" date="2020-07" db="EMBL/GenBank/DDBJ databases">
        <title>Streptomyces isolated from Indian soil.</title>
        <authorList>
            <person name="Mandal S."/>
            <person name="Maiti P.K."/>
        </authorList>
    </citation>
    <scope>NUCLEOTIDE SEQUENCE [LARGE SCALE GENOMIC DNA]</scope>
    <source>
        <strain evidence="2 3">PSKA54</strain>
    </source>
</reference>
<dbReference type="SUPFAM" id="SSF46785">
    <property type="entry name" value="Winged helix' DNA-binding domain"/>
    <property type="match status" value="1"/>
</dbReference>
<evidence type="ECO:0000256" key="1">
    <source>
        <dbReference type="SAM" id="MobiDB-lite"/>
    </source>
</evidence>
<dbReference type="AlphaFoldDB" id="A0A7W2HKP7"/>
<dbReference type="Proteomes" id="UP000586976">
    <property type="component" value="Unassembled WGS sequence"/>
</dbReference>
<accession>A0A7W2HKP7</accession>
<evidence type="ECO:0000313" key="2">
    <source>
        <dbReference type="EMBL" id="MBA4867391.1"/>
    </source>
</evidence>
<organism evidence="2 3">
    <name type="scientific">Streptomyces himalayensis subsp. aureolus</name>
    <dbReference type="NCBI Taxonomy" id="2758039"/>
    <lineage>
        <taxon>Bacteria</taxon>
        <taxon>Bacillati</taxon>
        <taxon>Actinomycetota</taxon>
        <taxon>Actinomycetes</taxon>
        <taxon>Kitasatosporales</taxon>
        <taxon>Streptomycetaceae</taxon>
        <taxon>Streptomyces</taxon>
        <taxon>Streptomyces himalayensis</taxon>
    </lineage>
</organism>
<name>A0A7W2HKP7_9ACTN</name>
<dbReference type="InterPro" id="IPR012337">
    <property type="entry name" value="RNaseH-like_sf"/>
</dbReference>
<dbReference type="InterPro" id="IPR036390">
    <property type="entry name" value="WH_DNA-bd_sf"/>
</dbReference>
<dbReference type="SUPFAM" id="SSF53098">
    <property type="entry name" value="Ribonuclease H-like"/>
    <property type="match status" value="1"/>
</dbReference>
<keyword evidence="3" id="KW-1185">Reference proteome</keyword>
<gene>
    <name evidence="2" type="ORF">H1V43_40265</name>
</gene>
<proteinExistence type="predicted"/>
<feature type="compositionally biased region" description="Basic and acidic residues" evidence="1">
    <location>
        <begin position="158"/>
        <end position="167"/>
    </location>
</feature>
<protein>
    <submittedName>
        <fullName evidence="2">IS4/IS5 family transposase</fullName>
    </submittedName>
</protein>
<feature type="non-terminal residue" evidence="2">
    <location>
        <position position="268"/>
    </location>
</feature>
<comment type="caution">
    <text evidence="2">The sequence shown here is derived from an EMBL/GenBank/DDBJ whole genome shotgun (WGS) entry which is preliminary data.</text>
</comment>
<sequence length="268" mass="29924">MTYGDNSITGSYRLVTTLTDARRYPAPALVALYHQRWEHESAYYALRHTIMDGRVLRSGDPVGVEQEMWALLALYQALRTVMVEATESQPGTDPDRCGFTIAIQTARDLVVQAADVIKPDAPGTGTTGVIGNRVLAGLLPHRRPRISTRKVRSPVSRYAERQDDGRPDTSLPVTGLDVAILEPEADLPTISHDDRYTPPADRRRQRVLDLLHAEPDRHWHTRDLARHLGDITLSTMYRQLDRWAAHGLITKTGPATYSSSRTCSTPLP</sequence>
<feature type="region of interest" description="Disordered" evidence="1">
    <location>
        <begin position="149"/>
        <end position="172"/>
    </location>
</feature>
<dbReference type="EMBL" id="JACEQY010000175">
    <property type="protein sequence ID" value="MBA4867391.1"/>
    <property type="molecule type" value="Genomic_DNA"/>
</dbReference>